<comment type="function">
    <text evidence="3">Catalyzes a proton abstraction reaction that results in 2,5-elimination of pyruvate from 2-succinyl-5-enolpyruvyl-6-hydroxy-3-cyclohexene-1-carboxylate (SEPHCHC) and the formation of 2-succinyl-6-hydroxy-2,4-cyclohexadiene-1-carboxylate (SHCHC).</text>
</comment>
<dbReference type="Proteomes" id="UP000235748">
    <property type="component" value="Unassembled WGS sequence"/>
</dbReference>
<dbReference type="EMBL" id="PNGG01000001">
    <property type="protein sequence ID" value="PMC20312.1"/>
    <property type="molecule type" value="Genomic_DNA"/>
</dbReference>
<dbReference type="GO" id="GO:0070205">
    <property type="term" value="F:2-succinyl-6-hydroxy-2,4-cyclohexadiene-1-carboxylate synthase activity"/>
    <property type="evidence" value="ECO:0007669"/>
    <property type="project" value="UniProtKB-UniRule"/>
</dbReference>
<feature type="domain" description="AB hydrolase-1" evidence="4">
    <location>
        <begin position="17"/>
        <end position="248"/>
    </location>
</feature>
<dbReference type="HAMAP" id="MF_01660">
    <property type="entry name" value="MenH"/>
    <property type="match status" value="1"/>
</dbReference>
<accession>A0A2N6QKV5</accession>
<keyword evidence="1 3" id="KW-0474">Menaquinone biosynthesis</keyword>
<dbReference type="GO" id="GO:0009234">
    <property type="term" value="P:menaquinone biosynthetic process"/>
    <property type="evidence" value="ECO:0007669"/>
    <property type="project" value="UniProtKB-UniRule"/>
</dbReference>
<dbReference type="Pfam" id="PF12697">
    <property type="entry name" value="Abhydrolase_6"/>
    <property type="match status" value="1"/>
</dbReference>
<dbReference type="PANTHER" id="PTHR42916:SF1">
    <property type="entry name" value="PROTEIN PHYLLO, CHLOROPLASTIC"/>
    <property type="match status" value="1"/>
</dbReference>
<dbReference type="InterPro" id="IPR022485">
    <property type="entry name" value="SHCHC_synthase_MenH"/>
</dbReference>
<dbReference type="UniPathway" id="UPA01057">
    <property type="reaction ID" value="UER00900"/>
</dbReference>
<sequence>MLNYNFYPAEKQSKQLLIMLHGFISDQRTYHQHLDTLRQQTNVLLIDLPGHGVDQTNEAETWDFPFLCSALDEVLKQFAEYQLYLQGYSMGGRVALYYAIYGTMTLSGLILESTSPGIEDEEQRIERQRVDDARAKVLNLAGIEVFVNDWEKLPLFQTQKQLPKEMQRGVRELRLSQAPNCLAKALRDYGTGSMPNLWPKVEQITTPTCIIVGDLDHKFCRIAERLQPALASATTHVVEDVGHTVNVENITEFDNIVLRFMNEEDKHV</sequence>
<dbReference type="RefSeq" id="WP_070502989.1">
    <property type="nucleotide sequence ID" value="NZ_JALCYA010000003.1"/>
</dbReference>
<reference evidence="5 6" key="1">
    <citation type="submission" date="2017-09" db="EMBL/GenBank/DDBJ databases">
        <title>Bacterial strain isolated from the female urinary microbiota.</title>
        <authorList>
            <person name="Thomas-White K."/>
            <person name="Kumar N."/>
            <person name="Forster S."/>
            <person name="Putonti C."/>
            <person name="Lawley T."/>
            <person name="Wolfe A.J."/>
        </authorList>
    </citation>
    <scope>NUCLEOTIDE SEQUENCE [LARGE SCALE GENOMIC DNA]</scope>
    <source>
        <strain evidence="5 6">UMB0834</strain>
    </source>
</reference>
<gene>
    <name evidence="3 5" type="primary">menH</name>
    <name evidence="5" type="ORF">CJ235_01165</name>
</gene>
<dbReference type="InterPro" id="IPR000073">
    <property type="entry name" value="AB_hydrolase_1"/>
</dbReference>
<dbReference type="SUPFAM" id="SSF53474">
    <property type="entry name" value="alpha/beta-Hydrolases"/>
    <property type="match status" value="1"/>
</dbReference>
<comment type="caution">
    <text evidence="5">The sequence shown here is derived from an EMBL/GenBank/DDBJ whole genome shotgun (WGS) entry which is preliminary data.</text>
</comment>
<comment type="subunit">
    <text evidence="3">Monomer.</text>
</comment>
<comment type="pathway">
    <text evidence="3">Quinol/quinone metabolism; menaquinone biosynthesis.</text>
</comment>
<evidence type="ECO:0000256" key="2">
    <source>
        <dbReference type="ARBA" id="ARBA00023239"/>
    </source>
</evidence>
<dbReference type="NCBIfam" id="TIGR03695">
    <property type="entry name" value="menH_SHCHC"/>
    <property type="match status" value="1"/>
</dbReference>
<protein>
    <recommendedName>
        <fullName evidence="3">Putative 2-succinyl-6-hydroxy-2,4-cyclohexadiene-1-carboxylate synthase</fullName>
        <shortName evidence="3">SHCHC synthase</shortName>
        <ecNumber evidence="3">4.2.99.20</ecNumber>
    </recommendedName>
</protein>
<evidence type="ECO:0000259" key="4">
    <source>
        <dbReference type="Pfam" id="PF12697"/>
    </source>
</evidence>
<comment type="pathway">
    <text evidence="3">Quinol/quinone metabolism; 1,4-dihydroxy-2-naphthoate biosynthesis; 1,4-dihydroxy-2-naphthoate from chorismate: step 3/7.</text>
</comment>
<dbReference type="UniPathway" id="UPA00079"/>
<dbReference type="PANTHER" id="PTHR42916">
    <property type="entry name" value="2-SUCCINYL-5-ENOLPYRUVYL-6-HYDROXY-3-CYCLOHEXENE-1-CARBOXYLATE SYNTHASE"/>
    <property type="match status" value="1"/>
</dbReference>
<dbReference type="STRING" id="170573.GCA_001076995_02313"/>
<evidence type="ECO:0000313" key="6">
    <source>
        <dbReference type="Proteomes" id="UP000235748"/>
    </source>
</evidence>
<organism evidence="5 6">
    <name type="scientific">Staphylococcus pettenkoferi</name>
    <dbReference type="NCBI Taxonomy" id="170573"/>
    <lineage>
        <taxon>Bacteria</taxon>
        <taxon>Bacillati</taxon>
        <taxon>Bacillota</taxon>
        <taxon>Bacilli</taxon>
        <taxon>Bacillales</taxon>
        <taxon>Staphylococcaceae</taxon>
        <taxon>Staphylococcus</taxon>
    </lineage>
</organism>
<evidence type="ECO:0000256" key="3">
    <source>
        <dbReference type="HAMAP-Rule" id="MF_01660"/>
    </source>
</evidence>
<dbReference type="AlphaFoldDB" id="A0A2N6QKV5"/>
<comment type="similarity">
    <text evidence="3">Belongs to the AB hydrolase superfamily. MenH family.</text>
</comment>
<dbReference type="Gene3D" id="3.40.50.1820">
    <property type="entry name" value="alpha/beta hydrolase"/>
    <property type="match status" value="1"/>
</dbReference>
<name>A0A2N6QKV5_9STAP</name>
<keyword evidence="2 3" id="KW-0456">Lyase</keyword>
<proteinExistence type="inferred from homology"/>
<dbReference type="EC" id="4.2.99.20" evidence="3"/>
<evidence type="ECO:0000313" key="5">
    <source>
        <dbReference type="EMBL" id="PMC20312.1"/>
    </source>
</evidence>
<dbReference type="InterPro" id="IPR029058">
    <property type="entry name" value="AB_hydrolase_fold"/>
</dbReference>
<comment type="catalytic activity">
    <reaction evidence="3">
        <text>5-enolpyruvoyl-6-hydroxy-2-succinyl-cyclohex-3-ene-1-carboxylate = (1R,6R)-6-hydroxy-2-succinyl-cyclohexa-2,4-diene-1-carboxylate + pyruvate</text>
        <dbReference type="Rhea" id="RHEA:25597"/>
        <dbReference type="ChEBI" id="CHEBI:15361"/>
        <dbReference type="ChEBI" id="CHEBI:58689"/>
        <dbReference type="ChEBI" id="CHEBI:58818"/>
        <dbReference type="EC" id="4.2.99.20"/>
    </reaction>
</comment>
<evidence type="ECO:0000256" key="1">
    <source>
        <dbReference type="ARBA" id="ARBA00022428"/>
    </source>
</evidence>